<organism evidence="2 3">
    <name type="scientific">Hyphococcus luteus</name>
    <dbReference type="NCBI Taxonomy" id="2058213"/>
    <lineage>
        <taxon>Bacteria</taxon>
        <taxon>Pseudomonadati</taxon>
        <taxon>Pseudomonadota</taxon>
        <taxon>Alphaproteobacteria</taxon>
        <taxon>Parvularculales</taxon>
        <taxon>Parvularculaceae</taxon>
        <taxon>Hyphococcus</taxon>
    </lineage>
</organism>
<protein>
    <submittedName>
        <fullName evidence="2">DUF4198 domain-containing protein</fullName>
    </submittedName>
</protein>
<dbReference type="Pfam" id="PF10670">
    <property type="entry name" value="DUF4198"/>
    <property type="match status" value="1"/>
</dbReference>
<gene>
    <name evidence="2" type="ORF">CW354_19250</name>
</gene>
<dbReference type="EMBL" id="PJCH01000015">
    <property type="protein sequence ID" value="PQA86466.1"/>
    <property type="molecule type" value="Genomic_DNA"/>
</dbReference>
<feature type="signal peptide" evidence="1">
    <location>
        <begin position="1"/>
        <end position="21"/>
    </location>
</feature>
<sequence>MTLKKWTALALALLIPTSAMAHRTWFLPSSTVLSGDDVWVTVDAAAANEVFYFDHRPLRLEDLVIAAPDGSSVEPQNMAEGRLRNSFDLNLKQQGTYRVSLVSDGVFAFYKVNGEQKRWRGQASEIETAIPKDAEDVRISESARRVDTFVTVGAPTDETVKTSGKGLEIEYGVHPNDLFAGETASFRLLMNGKPAKGVVVSVIRDGIRYRNALNEMKVTTGDDGSFDVTWPEAGMYWLNATMESKETSVPRSSGSRAGYTATLEVLPQ</sequence>
<dbReference type="Proteomes" id="UP000239504">
    <property type="component" value="Unassembled WGS sequence"/>
</dbReference>
<dbReference type="OrthoDB" id="5943at2"/>
<keyword evidence="3" id="KW-1185">Reference proteome</keyword>
<feature type="chain" id="PRO_5015616008" evidence="1">
    <location>
        <begin position="22"/>
        <end position="268"/>
    </location>
</feature>
<keyword evidence="1" id="KW-0732">Signal</keyword>
<dbReference type="RefSeq" id="WP_104831678.1">
    <property type="nucleotide sequence ID" value="NZ_PJCH01000015.1"/>
</dbReference>
<evidence type="ECO:0000256" key="1">
    <source>
        <dbReference type="SAM" id="SignalP"/>
    </source>
</evidence>
<proteinExistence type="predicted"/>
<accession>A0A2S7K1U5</accession>
<name>A0A2S7K1U5_9PROT</name>
<comment type="caution">
    <text evidence="2">The sequence shown here is derived from an EMBL/GenBank/DDBJ whole genome shotgun (WGS) entry which is preliminary data.</text>
</comment>
<dbReference type="AlphaFoldDB" id="A0A2S7K1U5"/>
<dbReference type="InterPro" id="IPR019613">
    <property type="entry name" value="DUF4198"/>
</dbReference>
<evidence type="ECO:0000313" key="3">
    <source>
        <dbReference type="Proteomes" id="UP000239504"/>
    </source>
</evidence>
<reference evidence="2 3" key="1">
    <citation type="submission" date="2017-12" db="EMBL/GenBank/DDBJ databases">
        <authorList>
            <person name="Hurst M.R.H."/>
        </authorList>
    </citation>
    <scope>NUCLEOTIDE SEQUENCE [LARGE SCALE GENOMIC DNA]</scope>
    <source>
        <strain evidence="2 3">SY-3-19</strain>
    </source>
</reference>
<evidence type="ECO:0000313" key="2">
    <source>
        <dbReference type="EMBL" id="PQA86466.1"/>
    </source>
</evidence>